<name>A0A9P5VNR0_9FUNG</name>
<feature type="region of interest" description="Disordered" evidence="1">
    <location>
        <begin position="1"/>
        <end position="33"/>
    </location>
</feature>
<sequence>MDSPTGKNAIDTPTESRTSFESKPGTLTNASHSECCKESELVLEIHRRLRKNYSELKDLPALLKEIEDVVRQDPQASFDQRVSAGKLLSVAKSRVMVASAVVNLIENVVTLYEEHSLHHGSGGEMAEMLLKVLQGANQGVDLDRREDSVPSQSGSQIYFQHARQQQKYTTFPHRNSRRPMSQADNCALKDAMDAIQTKPLLESELMKANLTVEVLEEAKPSDIKSKTAPTNNLTKI</sequence>
<evidence type="ECO:0000313" key="2">
    <source>
        <dbReference type="EMBL" id="KAF9333930.1"/>
    </source>
</evidence>
<keyword evidence="3" id="KW-1185">Reference proteome</keyword>
<evidence type="ECO:0000313" key="3">
    <source>
        <dbReference type="Proteomes" id="UP000696485"/>
    </source>
</evidence>
<proteinExistence type="predicted"/>
<reference evidence="2" key="1">
    <citation type="journal article" date="2020" name="Fungal Divers.">
        <title>Resolving the Mortierellaceae phylogeny through synthesis of multi-gene phylogenetics and phylogenomics.</title>
        <authorList>
            <person name="Vandepol N."/>
            <person name="Liber J."/>
            <person name="Desiro A."/>
            <person name="Na H."/>
            <person name="Kennedy M."/>
            <person name="Barry K."/>
            <person name="Grigoriev I.V."/>
            <person name="Miller A.N."/>
            <person name="O'Donnell K."/>
            <person name="Stajich J.E."/>
            <person name="Bonito G."/>
        </authorList>
    </citation>
    <scope>NUCLEOTIDE SEQUENCE</scope>
    <source>
        <strain evidence="2">NVP1</strain>
    </source>
</reference>
<organism evidence="2 3">
    <name type="scientific">Podila minutissima</name>
    <dbReference type="NCBI Taxonomy" id="64525"/>
    <lineage>
        <taxon>Eukaryota</taxon>
        <taxon>Fungi</taxon>
        <taxon>Fungi incertae sedis</taxon>
        <taxon>Mucoromycota</taxon>
        <taxon>Mortierellomycotina</taxon>
        <taxon>Mortierellomycetes</taxon>
        <taxon>Mortierellales</taxon>
        <taxon>Mortierellaceae</taxon>
        <taxon>Podila</taxon>
    </lineage>
</organism>
<comment type="caution">
    <text evidence="2">The sequence shown here is derived from an EMBL/GenBank/DDBJ whole genome shotgun (WGS) entry which is preliminary data.</text>
</comment>
<feature type="compositionally biased region" description="Polar residues" evidence="1">
    <location>
        <begin position="11"/>
        <end position="32"/>
    </location>
</feature>
<dbReference type="Proteomes" id="UP000696485">
    <property type="component" value="Unassembled WGS sequence"/>
</dbReference>
<protein>
    <submittedName>
        <fullName evidence="2">Uncharacterized protein</fullName>
    </submittedName>
</protein>
<accession>A0A9P5VNR0</accession>
<gene>
    <name evidence="2" type="ORF">BG006_002959</name>
</gene>
<dbReference type="EMBL" id="JAAAUY010000175">
    <property type="protein sequence ID" value="KAF9333930.1"/>
    <property type="molecule type" value="Genomic_DNA"/>
</dbReference>
<evidence type="ECO:0000256" key="1">
    <source>
        <dbReference type="SAM" id="MobiDB-lite"/>
    </source>
</evidence>
<dbReference type="AlphaFoldDB" id="A0A9P5VNR0"/>